<evidence type="ECO:0000313" key="3">
    <source>
        <dbReference type="EMBL" id="GLX79312.1"/>
    </source>
</evidence>
<reference evidence="3 4" key="1">
    <citation type="submission" date="2023-03" db="EMBL/GenBank/DDBJ databases">
        <title>Draft genome sequence of Thalassotalea insulae KCTC 62186T.</title>
        <authorList>
            <person name="Sawabe T."/>
        </authorList>
    </citation>
    <scope>NUCLEOTIDE SEQUENCE [LARGE SCALE GENOMIC DNA]</scope>
    <source>
        <strain evidence="3 4">KCTC 62186</strain>
    </source>
</reference>
<dbReference type="RefSeq" id="WP_284245217.1">
    <property type="nucleotide sequence ID" value="NZ_BSST01000001.1"/>
</dbReference>
<dbReference type="EMBL" id="BSST01000001">
    <property type="protein sequence ID" value="GLX79312.1"/>
    <property type="molecule type" value="Genomic_DNA"/>
</dbReference>
<evidence type="ECO:0000259" key="2">
    <source>
        <dbReference type="Pfam" id="PF13478"/>
    </source>
</evidence>
<dbReference type="Pfam" id="PF13478">
    <property type="entry name" value="XdhC_C"/>
    <property type="match status" value="1"/>
</dbReference>
<gene>
    <name evidence="3" type="ORF">tinsulaeT_26520</name>
</gene>
<name>A0ABQ6GVC7_9GAMM</name>
<dbReference type="Proteomes" id="UP001157186">
    <property type="component" value="Unassembled WGS sequence"/>
</dbReference>
<dbReference type="InterPro" id="IPR003777">
    <property type="entry name" value="XdhC_CoxI"/>
</dbReference>
<proteinExistence type="predicted"/>
<sequence>MQENWQQIISRFDSNEDFVLATIVATRGSTYRKTGTMMLIDQQGACTGLLSGGCLEADISCHAQEVLHQTHNKLLTYDLKADAELLWGLGLGCEGAIDILLQPLNANNQHLEFVHLIQAIEQGQSGIYCQQVSEQTVAQACFIRAPLDDKALLQQQVTNAISGKNNDAKRWLVTPVTPVWSILLCGAGPDAAPVVTMAKQLGWKVTLQDHRENNLAQSEFSLCDAKRKLRAEHLTTDDLAGFDAVIIMTHNLTNDGLLLKNALAADIDYIGLLGPAGRRDKLLAELSLTASDVEQQVFGPIGLDIGGRSPQAIALSICAEIQQFISRQTQQKNLKSWSLKCH</sequence>
<organism evidence="3 4">
    <name type="scientific">Thalassotalea insulae</name>
    <dbReference type="NCBI Taxonomy" id="2056778"/>
    <lineage>
        <taxon>Bacteria</taxon>
        <taxon>Pseudomonadati</taxon>
        <taxon>Pseudomonadota</taxon>
        <taxon>Gammaproteobacteria</taxon>
        <taxon>Alteromonadales</taxon>
        <taxon>Colwelliaceae</taxon>
        <taxon>Thalassotalea</taxon>
    </lineage>
</organism>
<comment type="caution">
    <text evidence="3">The sequence shown here is derived from an EMBL/GenBank/DDBJ whole genome shotgun (WGS) entry which is preliminary data.</text>
</comment>
<dbReference type="Pfam" id="PF02625">
    <property type="entry name" value="XdhC_CoxI"/>
    <property type="match status" value="1"/>
</dbReference>
<dbReference type="SUPFAM" id="SSF51735">
    <property type="entry name" value="NAD(P)-binding Rossmann-fold domains"/>
    <property type="match status" value="1"/>
</dbReference>
<protein>
    <submittedName>
        <fullName evidence="3">Xanthine and CO dehydrogenase family maturation factor XdhC/CoxF family protein</fullName>
    </submittedName>
</protein>
<dbReference type="Gene3D" id="3.40.50.720">
    <property type="entry name" value="NAD(P)-binding Rossmann-like Domain"/>
    <property type="match status" value="1"/>
</dbReference>
<evidence type="ECO:0000313" key="4">
    <source>
        <dbReference type="Proteomes" id="UP001157186"/>
    </source>
</evidence>
<keyword evidence="4" id="KW-1185">Reference proteome</keyword>
<dbReference type="PANTHER" id="PTHR30388">
    <property type="entry name" value="ALDEHYDE OXIDOREDUCTASE MOLYBDENUM COFACTOR ASSEMBLY PROTEIN"/>
    <property type="match status" value="1"/>
</dbReference>
<feature type="domain" description="XdhC- CoxI" evidence="1">
    <location>
        <begin position="14"/>
        <end position="78"/>
    </location>
</feature>
<dbReference type="InterPro" id="IPR052698">
    <property type="entry name" value="MoCofactor_Util/Proc"/>
</dbReference>
<feature type="domain" description="XdhC Rossmann" evidence="2">
    <location>
        <begin position="183"/>
        <end position="321"/>
    </location>
</feature>
<accession>A0ABQ6GVC7</accession>
<dbReference type="PANTHER" id="PTHR30388:SF6">
    <property type="entry name" value="XANTHINE DEHYDROGENASE SUBUNIT A-RELATED"/>
    <property type="match status" value="1"/>
</dbReference>
<evidence type="ECO:0000259" key="1">
    <source>
        <dbReference type="Pfam" id="PF02625"/>
    </source>
</evidence>
<dbReference type="InterPro" id="IPR036291">
    <property type="entry name" value="NAD(P)-bd_dom_sf"/>
</dbReference>
<dbReference type="InterPro" id="IPR027051">
    <property type="entry name" value="XdhC_Rossmann_dom"/>
</dbReference>